<dbReference type="EMBL" id="MU006782">
    <property type="protein sequence ID" value="KAF2641756.1"/>
    <property type="molecule type" value="Genomic_DNA"/>
</dbReference>
<evidence type="ECO:0000313" key="1">
    <source>
        <dbReference type="EMBL" id="KAF2641756.1"/>
    </source>
</evidence>
<gene>
    <name evidence="1" type="ORF">P280DRAFT_284139</name>
</gene>
<proteinExistence type="predicted"/>
<organism evidence="1 2">
    <name type="scientific">Massarina eburnea CBS 473.64</name>
    <dbReference type="NCBI Taxonomy" id="1395130"/>
    <lineage>
        <taxon>Eukaryota</taxon>
        <taxon>Fungi</taxon>
        <taxon>Dikarya</taxon>
        <taxon>Ascomycota</taxon>
        <taxon>Pezizomycotina</taxon>
        <taxon>Dothideomycetes</taxon>
        <taxon>Pleosporomycetidae</taxon>
        <taxon>Pleosporales</taxon>
        <taxon>Massarineae</taxon>
        <taxon>Massarinaceae</taxon>
        <taxon>Massarina</taxon>
    </lineage>
</organism>
<dbReference type="OrthoDB" id="8062037at2759"/>
<keyword evidence="2" id="KW-1185">Reference proteome</keyword>
<dbReference type="AlphaFoldDB" id="A0A6A6S1N1"/>
<reference evidence="1" key="1">
    <citation type="journal article" date="2020" name="Stud. Mycol.">
        <title>101 Dothideomycetes genomes: a test case for predicting lifestyles and emergence of pathogens.</title>
        <authorList>
            <person name="Haridas S."/>
            <person name="Albert R."/>
            <person name="Binder M."/>
            <person name="Bloem J."/>
            <person name="Labutti K."/>
            <person name="Salamov A."/>
            <person name="Andreopoulos B."/>
            <person name="Baker S."/>
            <person name="Barry K."/>
            <person name="Bills G."/>
            <person name="Bluhm B."/>
            <person name="Cannon C."/>
            <person name="Castanera R."/>
            <person name="Culley D."/>
            <person name="Daum C."/>
            <person name="Ezra D."/>
            <person name="Gonzalez J."/>
            <person name="Henrissat B."/>
            <person name="Kuo A."/>
            <person name="Liang C."/>
            <person name="Lipzen A."/>
            <person name="Lutzoni F."/>
            <person name="Magnuson J."/>
            <person name="Mondo S."/>
            <person name="Nolan M."/>
            <person name="Ohm R."/>
            <person name="Pangilinan J."/>
            <person name="Park H.-J."/>
            <person name="Ramirez L."/>
            <person name="Alfaro M."/>
            <person name="Sun H."/>
            <person name="Tritt A."/>
            <person name="Yoshinaga Y."/>
            <person name="Zwiers L.-H."/>
            <person name="Turgeon B."/>
            <person name="Goodwin S."/>
            <person name="Spatafora J."/>
            <person name="Crous P."/>
            <person name="Grigoriev I."/>
        </authorList>
    </citation>
    <scope>NUCLEOTIDE SEQUENCE</scope>
    <source>
        <strain evidence="1">CBS 473.64</strain>
    </source>
</reference>
<protein>
    <submittedName>
        <fullName evidence="1">Uncharacterized protein</fullName>
    </submittedName>
</protein>
<dbReference type="Proteomes" id="UP000799753">
    <property type="component" value="Unassembled WGS sequence"/>
</dbReference>
<accession>A0A6A6S1N1</accession>
<sequence>MAEGPDSTKADAATVSLPVVVSSELWYSEAASNTPPSFEAPKRLYRAPRADADTFPTQQEFLDSLQTVPVESVPESDRKCGYCWRDYGQPSSPDEDDAEQPVRFRCGHFEGENCMKNILFAIPKMTRFDLAKLSFEPGSRIEELMGDLHFYLERDKTCKPTARKSLGSDSQIMDRLLGDISTVPPRFVLNGDWQRLMTEALVPRDHIFHVQILQNGFVFDIASPNTSKAPLKAPLPSASAQTTFGALGTETTPTTLTSGIPPPLGATNPALHIVFADGLDEIKHVKKYDKMKYSKFLARRDREQKELREIQKAHMRDLLSRRLVKMYDAYVVHCETVGQSLSFGQRSMQTDDEHHVSPSTSQGIHPGVFGMSDISFHVTAKISNSNGAVRGYEIYDPILHLERAYESDNEDTERLDVSKKVVFLTRILGQKHGEKQADAGKPVSPPLPEYLTWMDSTRRPDDCPYCHKVLFKRPLVQS</sequence>
<evidence type="ECO:0000313" key="2">
    <source>
        <dbReference type="Proteomes" id="UP000799753"/>
    </source>
</evidence>
<name>A0A6A6S1N1_9PLEO</name>